<dbReference type="Proteomes" id="UP000008792">
    <property type="component" value="Chromosome 6"/>
</dbReference>
<dbReference type="STRING" id="7244.D0Z7B3"/>
<dbReference type="GO" id="GO:0005524">
    <property type="term" value="F:ATP binding"/>
    <property type="evidence" value="ECO:0007669"/>
    <property type="project" value="UniProtKB-UniRule"/>
</dbReference>
<reference evidence="16" key="1">
    <citation type="journal article" date="2007" name="Nature">
        <title>Evolution of genes and genomes on the Drosophila phylogeny.</title>
        <authorList>
            <consortium name="Drosophila 12 Genomes Consortium"/>
            <person name="Clark A.G."/>
            <person name="Eisen M.B."/>
            <person name="Smith D.R."/>
            <person name="Bergman C.M."/>
            <person name="Oliver B."/>
            <person name="Markow T.A."/>
            <person name="Kaufman T.C."/>
            <person name="Kellis M."/>
            <person name="Gelbart W."/>
            <person name="Iyer V.N."/>
            <person name="Pollard D.A."/>
            <person name="Sackton T.B."/>
            <person name="Larracuente A.M."/>
            <person name="Singh N.D."/>
            <person name="Abad J.P."/>
            <person name="Abt D.N."/>
            <person name="Adryan B."/>
            <person name="Aguade M."/>
            <person name="Akashi H."/>
            <person name="Anderson W.W."/>
            <person name="Aquadro C.F."/>
            <person name="Ardell D.H."/>
            <person name="Arguello R."/>
            <person name="Artieri C.G."/>
            <person name="Barbash D.A."/>
            <person name="Barker D."/>
            <person name="Barsanti P."/>
            <person name="Batterham P."/>
            <person name="Batzoglou S."/>
            <person name="Begun D."/>
            <person name="Bhutkar A."/>
            <person name="Blanco E."/>
            <person name="Bosak S.A."/>
            <person name="Bradley R.K."/>
            <person name="Brand A.D."/>
            <person name="Brent M.R."/>
            <person name="Brooks A.N."/>
            <person name="Brown R.H."/>
            <person name="Butlin R.K."/>
            <person name="Caggese C."/>
            <person name="Calvi B.R."/>
            <person name="Bernardo de Carvalho A."/>
            <person name="Caspi A."/>
            <person name="Castrezana S."/>
            <person name="Celniker S.E."/>
            <person name="Chang J.L."/>
            <person name="Chapple C."/>
            <person name="Chatterji S."/>
            <person name="Chinwalla A."/>
            <person name="Civetta A."/>
            <person name="Clifton S.W."/>
            <person name="Comeron J.M."/>
            <person name="Costello J.C."/>
            <person name="Coyne J.A."/>
            <person name="Daub J."/>
            <person name="David R.G."/>
            <person name="Delcher A.L."/>
            <person name="Delehaunty K."/>
            <person name="Do C.B."/>
            <person name="Ebling H."/>
            <person name="Edwards K."/>
            <person name="Eickbush T."/>
            <person name="Evans J.D."/>
            <person name="Filipski A."/>
            <person name="Findeiss S."/>
            <person name="Freyhult E."/>
            <person name="Fulton L."/>
            <person name="Fulton R."/>
            <person name="Garcia A.C."/>
            <person name="Gardiner A."/>
            <person name="Garfield D.A."/>
            <person name="Garvin B.E."/>
            <person name="Gibson G."/>
            <person name="Gilbert D."/>
            <person name="Gnerre S."/>
            <person name="Godfrey J."/>
            <person name="Good R."/>
            <person name="Gotea V."/>
            <person name="Gravely B."/>
            <person name="Greenberg A.J."/>
            <person name="Griffiths-Jones S."/>
            <person name="Gross S."/>
            <person name="Guigo R."/>
            <person name="Gustafson E.A."/>
            <person name="Haerty W."/>
            <person name="Hahn M.W."/>
            <person name="Halligan D.L."/>
            <person name="Halpern A.L."/>
            <person name="Halter G.M."/>
            <person name="Han M.V."/>
            <person name="Heger A."/>
            <person name="Hillier L."/>
            <person name="Hinrichs A.S."/>
            <person name="Holmes I."/>
            <person name="Hoskins R.A."/>
            <person name="Hubisz M.J."/>
            <person name="Hultmark D."/>
            <person name="Huntley M.A."/>
            <person name="Jaffe D.B."/>
            <person name="Jagadeeshan S."/>
            <person name="Jeck W.R."/>
            <person name="Johnson J."/>
            <person name="Jones C.D."/>
            <person name="Jordan W.C."/>
            <person name="Karpen G.H."/>
            <person name="Kataoka E."/>
            <person name="Keightley P.D."/>
            <person name="Kheradpour P."/>
            <person name="Kirkness E.F."/>
            <person name="Koerich L.B."/>
            <person name="Kristiansen K."/>
            <person name="Kudrna D."/>
            <person name="Kulathinal R.J."/>
            <person name="Kumar S."/>
            <person name="Kwok R."/>
            <person name="Lander E."/>
            <person name="Langley C.H."/>
            <person name="Lapoint R."/>
            <person name="Lazzaro B.P."/>
            <person name="Lee S.J."/>
            <person name="Levesque L."/>
            <person name="Li R."/>
            <person name="Lin C.F."/>
            <person name="Lin M.F."/>
            <person name="Lindblad-Toh K."/>
            <person name="Llopart A."/>
            <person name="Long M."/>
            <person name="Low L."/>
            <person name="Lozovsky E."/>
            <person name="Lu J."/>
            <person name="Luo M."/>
            <person name="Machado C.A."/>
            <person name="Makalowski W."/>
            <person name="Marzo M."/>
            <person name="Matsuda M."/>
            <person name="Matzkin L."/>
            <person name="McAllister B."/>
            <person name="McBride C.S."/>
            <person name="McKernan B."/>
            <person name="McKernan K."/>
            <person name="Mendez-Lago M."/>
            <person name="Minx P."/>
            <person name="Mollenhauer M.U."/>
            <person name="Montooth K."/>
            <person name="Mount S.M."/>
            <person name="Mu X."/>
            <person name="Myers E."/>
            <person name="Negre B."/>
            <person name="Newfeld S."/>
            <person name="Nielsen R."/>
            <person name="Noor M.A."/>
            <person name="O'Grady P."/>
            <person name="Pachter L."/>
            <person name="Papaceit M."/>
            <person name="Parisi M.J."/>
            <person name="Parisi M."/>
            <person name="Parts L."/>
            <person name="Pedersen J.S."/>
            <person name="Pesole G."/>
            <person name="Phillippy A.M."/>
            <person name="Ponting C.P."/>
            <person name="Pop M."/>
            <person name="Porcelli D."/>
            <person name="Powell J.R."/>
            <person name="Prohaska S."/>
            <person name="Pruitt K."/>
            <person name="Puig M."/>
            <person name="Quesneville H."/>
            <person name="Ram K.R."/>
            <person name="Rand D."/>
            <person name="Rasmussen M.D."/>
            <person name="Reed L.K."/>
            <person name="Reenan R."/>
            <person name="Reily A."/>
            <person name="Remington K.A."/>
            <person name="Rieger T.T."/>
            <person name="Ritchie M.G."/>
            <person name="Robin C."/>
            <person name="Rogers Y.H."/>
            <person name="Rohde C."/>
            <person name="Rozas J."/>
            <person name="Rubenfield M.J."/>
            <person name="Ruiz A."/>
            <person name="Russo S."/>
            <person name="Salzberg S.L."/>
            <person name="Sanchez-Gracia A."/>
            <person name="Saranga D.J."/>
            <person name="Sato H."/>
            <person name="Schaeffer S.W."/>
            <person name="Schatz M.C."/>
            <person name="Schlenke T."/>
            <person name="Schwartz R."/>
            <person name="Segarra C."/>
            <person name="Singh R.S."/>
            <person name="Sirot L."/>
            <person name="Sirota M."/>
            <person name="Sisneros N.B."/>
            <person name="Smith C.D."/>
            <person name="Smith T.F."/>
            <person name="Spieth J."/>
            <person name="Stage D.E."/>
            <person name="Stark A."/>
            <person name="Stephan W."/>
            <person name="Strausberg R.L."/>
            <person name="Strempel S."/>
            <person name="Sturgill D."/>
            <person name="Sutton G."/>
            <person name="Sutton G.G."/>
            <person name="Tao W."/>
            <person name="Teichmann S."/>
            <person name="Tobari Y.N."/>
            <person name="Tomimura Y."/>
            <person name="Tsolas J.M."/>
            <person name="Valente V.L."/>
            <person name="Venter E."/>
            <person name="Venter J.C."/>
            <person name="Vicario S."/>
            <person name="Vieira F.G."/>
            <person name="Vilella A.J."/>
            <person name="Villasante A."/>
            <person name="Walenz B."/>
            <person name="Wang J."/>
            <person name="Wasserman M."/>
            <person name="Watts T."/>
            <person name="Wilson D."/>
            <person name="Wilson R.K."/>
            <person name="Wing R.A."/>
            <person name="Wolfner M.F."/>
            <person name="Wong A."/>
            <person name="Wong G.K."/>
            <person name="Wu C.I."/>
            <person name="Wu G."/>
            <person name="Yamamoto D."/>
            <person name="Yang H.P."/>
            <person name="Yang S.P."/>
            <person name="Yorke J.A."/>
            <person name="Yoshida K."/>
            <person name="Zdobnov E."/>
            <person name="Zhang P."/>
            <person name="Zhang Y."/>
            <person name="Zimin A.V."/>
            <person name="Baldwin J."/>
            <person name="Abdouelleil A."/>
            <person name="Abdulkadir J."/>
            <person name="Abebe A."/>
            <person name="Abera B."/>
            <person name="Abreu J."/>
            <person name="Acer S.C."/>
            <person name="Aftuck L."/>
            <person name="Alexander A."/>
            <person name="An P."/>
            <person name="Anderson E."/>
            <person name="Anderson S."/>
            <person name="Arachi H."/>
            <person name="Azer M."/>
            <person name="Bachantsang P."/>
            <person name="Barry A."/>
            <person name="Bayul T."/>
            <person name="Berlin A."/>
            <person name="Bessette D."/>
            <person name="Bloom T."/>
            <person name="Blye J."/>
            <person name="Boguslavskiy L."/>
            <person name="Bonnet C."/>
            <person name="Boukhgalter B."/>
            <person name="Bourzgui I."/>
            <person name="Brown A."/>
            <person name="Cahill P."/>
            <person name="Channer S."/>
            <person name="Cheshatsang Y."/>
            <person name="Chuda L."/>
            <person name="Citroen M."/>
            <person name="Collymore A."/>
            <person name="Cooke P."/>
            <person name="Costello M."/>
            <person name="D'Aco K."/>
            <person name="Daza R."/>
            <person name="De Haan G."/>
            <person name="DeGray S."/>
            <person name="DeMaso C."/>
            <person name="Dhargay N."/>
            <person name="Dooley K."/>
            <person name="Dooley E."/>
            <person name="Doricent M."/>
            <person name="Dorje P."/>
            <person name="Dorjee K."/>
            <person name="Dupes A."/>
            <person name="Elong R."/>
            <person name="Falk J."/>
            <person name="Farina A."/>
            <person name="Faro S."/>
            <person name="Ferguson D."/>
            <person name="Fisher S."/>
            <person name="Foley C.D."/>
            <person name="Franke A."/>
            <person name="Friedrich D."/>
            <person name="Gadbois L."/>
            <person name="Gearin G."/>
            <person name="Gearin C.R."/>
            <person name="Giannoukos G."/>
            <person name="Goode T."/>
            <person name="Graham J."/>
            <person name="Grandbois E."/>
            <person name="Grewal S."/>
            <person name="Gyaltsen K."/>
            <person name="Hafez N."/>
            <person name="Hagos B."/>
            <person name="Hall J."/>
            <person name="Henson C."/>
            <person name="Hollinger A."/>
            <person name="Honan T."/>
            <person name="Huard M.D."/>
            <person name="Hughes L."/>
            <person name="Hurhula B."/>
            <person name="Husby M.E."/>
            <person name="Kamat A."/>
            <person name="Kanga B."/>
            <person name="Kashin S."/>
            <person name="Khazanovich D."/>
            <person name="Kisner P."/>
            <person name="Lance K."/>
            <person name="Lara M."/>
            <person name="Lee W."/>
            <person name="Lennon N."/>
            <person name="Letendre F."/>
            <person name="LeVine R."/>
            <person name="Lipovsky A."/>
            <person name="Liu X."/>
            <person name="Liu J."/>
            <person name="Liu S."/>
            <person name="Lokyitsang T."/>
            <person name="Lokyitsang Y."/>
            <person name="Lubonja R."/>
            <person name="Lui A."/>
            <person name="MacDonald P."/>
            <person name="Magnisalis V."/>
            <person name="Maru K."/>
            <person name="Matthews C."/>
            <person name="McCusker W."/>
            <person name="McDonough S."/>
            <person name="Mehta T."/>
            <person name="Meldrim J."/>
            <person name="Meneus L."/>
            <person name="Mihai O."/>
            <person name="Mihalev A."/>
            <person name="Mihova T."/>
            <person name="Mittelman R."/>
            <person name="Mlenga V."/>
            <person name="Montmayeur A."/>
            <person name="Mulrain L."/>
            <person name="Navidi A."/>
            <person name="Naylor J."/>
            <person name="Negash T."/>
            <person name="Nguyen T."/>
            <person name="Nguyen N."/>
            <person name="Nicol R."/>
            <person name="Norbu C."/>
            <person name="Norbu N."/>
            <person name="Novod N."/>
            <person name="O'Neill B."/>
            <person name="Osman S."/>
            <person name="Markiewicz E."/>
            <person name="Oyono O.L."/>
            <person name="Patti C."/>
            <person name="Phunkhang P."/>
            <person name="Pierre F."/>
            <person name="Priest M."/>
            <person name="Raghuraman S."/>
            <person name="Rege F."/>
            <person name="Reyes R."/>
            <person name="Rise C."/>
            <person name="Rogov P."/>
            <person name="Ross K."/>
            <person name="Ryan E."/>
            <person name="Settipalli S."/>
            <person name="Shea T."/>
            <person name="Sherpa N."/>
            <person name="Shi L."/>
            <person name="Shih D."/>
            <person name="Sparrow T."/>
            <person name="Spaulding J."/>
            <person name="Stalker J."/>
            <person name="Stange-Thomann N."/>
            <person name="Stavropoulos S."/>
            <person name="Stone C."/>
            <person name="Strader C."/>
            <person name="Tesfaye S."/>
            <person name="Thomson T."/>
            <person name="Thoulutsang Y."/>
            <person name="Thoulutsang D."/>
            <person name="Topham K."/>
            <person name="Topping I."/>
            <person name="Tsamla T."/>
            <person name="Vassiliev H."/>
            <person name="Vo A."/>
            <person name="Wangchuk T."/>
            <person name="Wangdi T."/>
            <person name="Weiand M."/>
            <person name="Wilkinson J."/>
            <person name="Wilson A."/>
            <person name="Yadav S."/>
            <person name="Young G."/>
            <person name="Yu Q."/>
            <person name="Zembek L."/>
            <person name="Zhong D."/>
            <person name="Zimmer A."/>
            <person name="Zwirko Z."/>
            <person name="Jaffe D.B."/>
            <person name="Alvarez P."/>
            <person name="Brockman W."/>
            <person name="Butler J."/>
            <person name="Chin C."/>
            <person name="Gnerre S."/>
            <person name="Grabherr M."/>
            <person name="Kleber M."/>
            <person name="Mauceli E."/>
            <person name="MacCallum I."/>
        </authorList>
    </citation>
    <scope>NUCLEOTIDE SEQUENCE [LARGE SCALE GENOMIC DNA]</scope>
    <source>
        <strain evidence="16">Tucson 15010-1051.87</strain>
    </source>
</reference>
<evidence type="ECO:0000256" key="3">
    <source>
        <dbReference type="ARBA" id="ARBA00022527"/>
    </source>
</evidence>
<accession>D0Z7B3</accession>
<protein>
    <recommendedName>
        <fullName evidence="2">dual-specificity kinase</fullName>
        <ecNumber evidence="2">2.7.12.1</ecNumber>
    </recommendedName>
</protein>
<evidence type="ECO:0000256" key="1">
    <source>
        <dbReference type="ARBA" id="ARBA00008867"/>
    </source>
</evidence>
<evidence type="ECO:0000256" key="10">
    <source>
        <dbReference type="ARBA" id="ARBA00049308"/>
    </source>
</evidence>
<feature type="region of interest" description="Disordered" evidence="13">
    <location>
        <begin position="1051"/>
        <end position="1112"/>
    </location>
</feature>
<feature type="compositionally biased region" description="Polar residues" evidence="13">
    <location>
        <begin position="389"/>
        <end position="418"/>
    </location>
</feature>
<feature type="compositionally biased region" description="Gly residues" evidence="13">
    <location>
        <begin position="1065"/>
        <end position="1083"/>
    </location>
</feature>
<feature type="region of interest" description="Disordered" evidence="13">
    <location>
        <begin position="389"/>
        <end position="427"/>
    </location>
</feature>
<dbReference type="Pfam" id="PF00069">
    <property type="entry name" value="Pkinase"/>
    <property type="match status" value="1"/>
</dbReference>
<evidence type="ECO:0000256" key="11">
    <source>
        <dbReference type="ARBA" id="ARBA00051680"/>
    </source>
</evidence>
<evidence type="ECO:0000256" key="8">
    <source>
        <dbReference type="ARBA" id="ARBA00022840"/>
    </source>
</evidence>
<dbReference type="CDD" id="cd14224">
    <property type="entry name" value="PKc_DYRK2_3"/>
    <property type="match status" value="1"/>
</dbReference>
<dbReference type="PROSITE" id="PS00108">
    <property type="entry name" value="PROTEIN_KINASE_ST"/>
    <property type="match status" value="1"/>
</dbReference>
<keyword evidence="6 12" id="KW-0547">Nucleotide-binding</keyword>
<proteinExistence type="inferred from homology"/>
<dbReference type="FunFam" id="1.10.510.10:FF:000112">
    <property type="entry name" value="Putative dual specificity tyrosine-phosphorylation-regulated kinase 2"/>
    <property type="match status" value="1"/>
</dbReference>
<comment type="catalytic activity">
    <reaction evidence="9">
        <text>L-seryl-[protein] + ATP = O-phospho-L-seryl-[protein] + ADP + H(+)</text>
        <dbReference type="Rhea" id="RHEA:17989"/>
        <dbReference type="Rhea" id="RHEA-COMP:9863"/>
        <dbReference type="Rhea" id="RHEA-COMP:11604"/>
        <dbReference type="ChEBI" id="CHEBI:15378"/>
        <dbReference type="ChEBI" id="CHEBI:29999"/>
        <dbReference type="ChEBI" id="CHEBI:30616"/>
        <dbReference type="ChEBI" id="CHEBI:83421"/>
        <dbReference type="ChEBI" id="CHEBI:456216"/>
        <dbReference type="EC" id="2.7.12.1"/>
    </reaction>
</comment>
<dbReference type="GO" id="GO:0005856">
    <property type="term" value="C:cytoskeleton"/>
    <property type="evidence" value="ECO:0007669"/>
    <property type="project" value="TreeGrafter"/>
</dbReference>
<evidence type="ECO:0000256" key="9">
    <source>
        <dbReference type="ARBA" id="ARBA00049003"/>
    </source>
</evidence>
<comment type="catalytic activity">
    <reaction evidence="11">
        <text>L-tyrosyl-[protein] + ATP = O-phospho-L-tyrosyl-[protein] + ADP + H(+)</text>
        <dbReference type="Rhea" id="RHEA:10596"/>
        <dbReference type="Rhea" id="RHEA-COMP:10136"/>
        <dbReference type="Rhea" id="RHEA-COMP:20101"/>
        <dbReference type="ChEBI" id="CHEBI:15378"/>
        <dbReference type="ChEBI" id="CHEBI:30616"/>
        <dbReference type="ChEBI" id="CHEBI:46858"/>
        <dbReference type="ChEBI" id="CHEBI:61978"/>
        <dbReference type="ChEBI" id="CHEBI:456216"/>
        <dbReference type="EC" id="2.7.12.1"/>
    </reaction>
</comment>
<dbReference type="FunFam" id="3.30.200.20:FF:000127">
    <property type="entry name" value="Putative dual specificity tyrosine-phosphorylation-regulated kinase 2"/>
    <property type="match status" value="1"/>
</dbReference>
<comment type="similarity">
    <text evidence="1">Belongs to the protein kinase superfamily. CMGC Ser/Thr protein kinase family. MNB/DYRK subfamily.</text>
</comment>
<dbReference type="PROSITE" id="PS50011">
    <property type="entry name" value="PROTEIN_KINASE_DOM"/>
    <property type="match status" value="1"/>
</dbReference>
<dbReference type="InterPro" id="IPR042521">
    <property type="entry name" value="DYRK"/>
</dbReference>
<evidence type="ECO:0000313" key="16">
    <source>
        <dbReference type="Proteomes" id="UP000008792"/>
    </source>
</evidence>
<keyword evidence="16" id="KW-1185">Reference proteome</keyword>
<dbReference type="Gene3D" id="3.30.10.30">
    <property type="entry name" value="DYRK"/>
    <property type="match status" value="1"/>
</dbReference>
<dbReference type="InterPro" id="IPR000719">
    <property type="entry name" value="Prot_kinase_dom"/>
</dbReference>
<feature type="binding site" evidence="12">
    <location>
        <position position="768"/>
    </location>
    <ligand>
        <name>ATP</name>
        <dbReference type="ChEBI" id="CHEBI:30616"/>
    </ligand>
</feature>
<evidence type="ECO:0000256" key="12">
    <source>
        <dbReference type="PROSITE-ProRule" id="PRU10141"/>
    </source>
</evidence>
<feature type="region of interest" description="Disordered" evidence="13">
    <location>
        <begin position="311"/>
        <end position="333"/>
    </location>
</feature>
<evidence type="ECO:0000256" key="7">
    <source>
        <dbReference type="ARBA" id="ARBA00022777"/>
    </source>
</evidence>
<dbReference type="PANTHER" id="PTHR24058:SF112">
    <property type="entry name" value="DUAL SPECIFICITY TYROSINE-PHOSPHORYLATION-REGULATED KINASE 3 HOMOLOG-RELATED"/>
    <property type="match status" value="1"/>
</dbReference>
<dbReference type="PANTHER" id="PTHR24058">
    <property type="entry name" value="DUAL SPECIFICITY PROTEIN KINASE"/>
    <property type="match status" value="1"/>
</dbReference>
<comment type="catalytic activity">
    <reaction evidence="10">
        <text>L-threonyl-[protein] + ATP = O-phospho-L-threonyl-[protein] + ADP + H(+)</text>
        <dbReference type="Rhea" id="RHEA:46608"/>
        <dbReference type="Rhea" id="RHEA-COMP:11060"/>
        <dbReference type="Rhea" id="RHEA-COMP:11605"/>
        <dbReference type="ChEBI" id="CHEBI:15378"/>
        <dbReference type="ChEBI" id="CHEBI:30013"/>
        <dbReference type="ChEBI" id="CHEBI:30616"/>
        <dbReference type="ChEBI" id="CHEBI:61977"/>
        <dbReference type="ChEBI" id="CHEBI:456216"/>
        <dbReference type="EC" id="2.7.12.1"/>
    </reaction>
</comment>
<evidence type="ECO:0000256" key="4">
    <source>
        <dbReference type="ARBA" id="ARBA00022553"/>
    </source>
</evidence>
<feature type="domain" description="Protein kinase" evidence="14">
    <location>
        <begin position="739"/>
        <end position="1052"/>
    </location>
</feature>
<dbReference type="PROSITE" id="PS00107">
    <property type="entry name" value="PROTEIN_KINASE_ATP"/>
    <property type="match status" value="1"/>
</dbReference>
<dbReference type="InterPro" id="IPR017441">
    <property type="entry name" value="Protein_kinase_ATP_BS"/>
</dbReference>
<dbReference type="OrthoDB" id="9332038at2759"/>
<gene>
    <name evidence="15" type="ORF">DVIR88_6g0018</name>
</gene>
<dbReference type="EMBL" id="CM000831">
    <property type="protein sequence ID" value="ACY70481.1"/>
    <property type="molecule type" value="Genomic_DNA"/>
</dbReference>
<dbReference type="GO" id="GO:0004674">
    <property type="term" value="F:protein serine/threonine kinase activity"/>
    <property type="evidence" value="ECO:0007669"/>
    <property type="project" value="UniProtKB-KW"/>
</dbReference>
<evidence type="ECO:0000256" key="2">
    <source>
        <dbReference type="ARBA" id="ARBA00013203"/>
    </source>
</evidence>
<dbReference type="GO" id="GO:0005737">
    <property type="term" value="C:cytoplasm"/>
    <property type="evidence" value="ECO:0007669"/>
    <property type="project" value="TreeGrafter"/>
</dbReference>
<keyword evidence="4" id="KW-0597">Phosphoprotein</keyword>
<sequence length="1313" mass="143998">MWKQSECPNKLNATKRSKSLEKCTVESKEQNSIKNVLSFNILSGLCGRQVNRKTDKGYLEVPGTRHKRDFDDVASIDPNHTQLGASGQLKYVPKGQQGTLLLDGPFGRRPNIASNYYPLVHQHNPESEFATVRRGTPTLTEFVVDHDYRNLSIYLGNVKAGQNTELGHLQNARYQKLSKRHQSDDREFTFSQRAPVKRGAISLDNQIRAGCIKQCIWGAESRKNCAPPSANNLFSLIDDVARHKSLEIGADKLPGNGSSNRSLFSTKATNLINIADDEKSASADHESGESCVDLDINNSCIRSEFIPKKDRNQLKRQAEIQSRQSSHDSNSDRYGTALEDLAASTSSIASESEKVQEENLTQSITSLNSLPASAVRLVMSLSYRSRPLNNFTKSQKNPGLQSTTVPRETPQENQTGQYVRNDEIGSARTKEQVTFTGAILEPGNNNHSLSSYNNNTNNRTFNHLDNNNSQLNTYIFNEMVGTQNTNNVQLSTANAILDASTFTGDMLPSASIEMKLGKTTTSPAMLTLTMPQNPSGSANQMNPNSLSSHRSCTEVPFYSSSYGSTAIFQDRKLPSDHPRVHVSAIHGCGVSTSIQASSLPNVTIVTPKSEASPTSPKKDLSLNAAAVDSLALVSQNQKSVIAVGEHFSFHEQIIMSGQQKSALQDKPKALVVSPQQVMILYMHKLTPYERTEILAYPQIYFIGANAKKRPGIYGPNNSDYDNEQGAYIHIPHDHVAYRYEMLKIIGKGSFGQVIKAYDHKTHEHVALKIVRNEKRFHRQAQEEIRILHHLRRHDKYNTMNIIHMYDYFAFRNHTCITFELLSINLYELIKKNGFKGFSLQLVRKFAHSLLQCLDALYKNEIIHCDMKPENVLLKQQGRSGIKVIDFGSSCFESQRVYTYIQSRFYRAPEVILGAKYGRAIDMWSLGCILAELLSGHALFPGENESDQLACIIEVLGMPSKTLLASSKRAKTFFSPKGYPRYCTVRTMPDGMVVLIGGQSRRGKPRGPPCSKSLSKALDGCKDPLFLNFIRGCLEWDTEKRLTPSEALKHPWLRRRLPRPPSSTSGGDGSSGAGGGSIGGGGSISGDQSPVTGMKPSCGNEAATGSAASERDNSHCSGRVNYVGFGGADYKHGANLSGATASPASNSALPVDLLADIISKTSVKCSTLESVPTAALESRAPAGVNSNTLGLSRYPSALSNLPHTTVSGSECNIKRLSFKLIINNVNIFSGLPAMPTINSLKGLQATKSQTHLSESIITSNSADSGLTTIHLGGSQALLEMDCYKAYSVDRPINRASNTNLLPHAQKIKAPSKDI</sequence>
<name>D0Z7B3_DROVI</name>
<keyword evidence="5" id="KW-0808">Transferase</keyword>
<dbReference type="FunCoup" id="D0Z7B3">
    <property type="interactions" value="247"/>
</dbReference>
<evidence type="ECO:0000313" key="15">
    <source>
        <dbReference type="EMBL" id="ACY70481.1"/>
    </source>
</evidence>
<dbReference type="SMART" id="SM00220">
    <property type="entry name" value="S_TKc"/>
    <property type="match status" value="1"/>
</dbReference>
<dbReference type="InterPro" id="IPR050494">
    <property type="entry name" value="Ser_Thr_dual-spec_kinase"/>
</dbReference>
<keyword evidence="7" id="KW-0418">Kinase</keyword>
<evidence type="ECO:0000259" key="14">
    <source>
        <dbReference type="PROSITE" id="PS50011"/>
    </source>
</evidence>
<dbReference type="InterPro" id="IPR011009">
    <property type="entry name" value="Kinase-like_dom_sf"/>
</dbReference>
<dbReference type="EC" id="2.7.12.1" evidence="2"/>
<dbReference type="InterPro" id="IPR008271">
    <property type="entry name" value="Ser/Thr_kinase_AS"/>
</dbReference>
<dbReference type="InParanoid" id="D0Z7B3"/>
<dbReference type="SUPFAM" id="SSF56112">
    <property type="entry name" value="Protein kinase-like (PK-like)"/>
    <property type="match status" value="1"/>
</dbReference>
<keyword evidence="8 12" id="KW-0067">ATP-binding</keyword>
<evidence type="ECO:0000256" key="5">
    <source>
        <dbReference type="ARBA" id="ARBA00022679"/>
    </source>
</evidence>
<keyword evidence="3" id="KW-0723">Serine/threonine-protein kinase</keyword>
<dbReference type="GO" id="GO:0005634">
    <property type="term" value="C:nucleus"/>
    <property type="evidence" value="ECO:0007669"/>
    <property type="project" value="TreeGrafter"/>
</dbReference>
<dbReference type="Gene3D" id="1.10.510.10">
    <property type="entry name" value="Transferase(Phosphotransferase) domain 1"/>
    <property type="match status" value="1"/>
</dbReference>
<evidence type="ECO:0000256" key="6">
    <source>
        <dbReference type="ARBA" id="ARBA00022741"/>
    </source>
</evidence>
<organism evidence="15 16">
    <name type="scientific">Drosophila virilis</name>
    <name type="common">Fruit fly</name>
    <dbReference type="NCBI Taxonomy" id="7244"/>
    <lineage>
        <taxon>Eukaryota</taxon>
        <taxon>Metazoa</taxon>
        <taxon>Ecdysozoa</taxon>
        <taxon>Arthropoda</taxon>
        <taxon>Hexapoda</taxon>
        <taxon>Insecta</taxon>
        <taxon>Pterygota</taxon>
        <taxon>Neoptera</taxon>
        <taxon>Endopterygota</taxon>
        <taxon>Diptera</taxon>
        <taxon>Brachycera</taxon>
        <taxon>Muscomorpha</taxon>
        <taxon>Ephydroidea</taxon>
        <taxon>Drosophilidae</taxon>
        <taxon>Drosophila</taxon>
    </lineage>
</organism>
<evidence type="ECO:0000256" key="13">
    <source>
        <dbReference type="SAM" id="MobiDB-lite"/>
    </source>
</evidence>
<dbReference type="Gene3D" id="3.30.200.20">
    <property type="entry name" value="Phosphorylase Kinase, domain 1"/>
    <property type="match status" value="1"/>
</dbReference>
<dbReference type="GO" id="GO:0004712">
    <property type="term" value="F:protein serine/threonine/tyrosine kinase activity"/>
    <property type="evidence" value="ECO:0007669"/>
    <property type="project" value="UniProtKB-EC"/>
</dbReference>